<name>A0A1J4K6S8_9EUKA</name>
<comment type="similarity">
    <text evidence="8">Belongs to the PPP phosphatase family.</text>
</comment>
<dbReference type="GeneID" id="94824724"/>
<proteinExistence type="inferred from homology"/>
<dbReference type="SUPFAM" id="SSF56300">
    <property type="entry name" value="Metallo-dependent phosphatases"/>
    <property type="match status" value="1"/>
</dbReference>
<dbReference type="InterPro" id="IPR004843">
    <property type="entry name" value="Calcineurin-like_PHP"/>
</dbReference>
<comment type="cofactor">
    <cofactor evidence="1">
        <name>Mn(2+)</name>
        <dbReference type="ChEBI" id="CHEBI:29035"/>
    </cofactor>
</comment>
<comment type="caution">
    <text evidence="10">The sequence shown here is derived from an EMBL/GenBank/DDBJ whole genome shotgun (WGS) entry which is preliminary data.</text>
</comment>
<protein>
    <recommendedName>
        <fullName evidence="8">Serine/threonine-protein phosphatase</fullName>
        <ecNumber evidence="8">3.1.3.16</ecNumber>
    </recommendedName>
</protein>
<dbReference type="EC" id="3.1.3.16" evidence="8"/>
<dbReference type="PANTHER" id="PTHR11668">
    <property type="entry name" value="SERINE/THREONINE PROTEIN PHOSPHATASE"/>
    <property type="match status" value="1"/>
</dbReference>
<evidence type="ECO:0000256" key="1">
    <source>
        <dbReference type="ARBA" id="ARBA00001936"/>
    </source>
</evidence>
<evidence type="ECO:0000256" key="2">
    <source>
        <dbReference type="ARBA" id="ARBA00022723"/>
    </source>
</evidence>
<dbReference type="PANTHER" id="PTHR11668:SF300">
    <property type="entry name" value="SERINE_THREONINE-PROTEIN PHOSPHATASE"/>
    <property type="match status" value="1"/>
</dbReference>
<keyword evidence="4" id="KW-0904">Protein phosphatase</keyword>
<evidence type="ECO:0000256" key="7">
    <source>
        <dbReference type="ARBA" id="ARBA00048336"/>
    </source>
</evidence>
<evidence type="ECO:0000313" key="10">
    <source>
        <dbReference type="EMBL" id="OHT07169.1"/>
    </source>
</evidence>
<dbReference type="GO" id="GO:0005634">
    <property type="term" value="C:nucleus"/>
    <property type="evidence" value="ECO:0007669"/>
    <property type="project" value="TreeGrafter"/>
</dbReference>
<comment type="catalytic activity">
    <reaction evidence="7 8">
        <text>O-phospho-L-threonyl-[protein] + H2O = L-threonyl-[protein] + phosphate</text>
        <dbReference type="Rhea" id="RHEA:47004"/>
        <dbReference type="Rhea" id="RHEA-COMP:11060"/>
        <dbReference type="Rhea" id="RHEA-COMP:11605"/>
        <dbReference type="ChEBI" id="CHEBI:15377"/>
        <dbReference type="ChEBI" id="CHEBI:30013"/>
        <dbReference type="ChEBI" id="CHEBI:43474"/>
        <dbReference type="ChEBI" id="CHEBI:61977"/>
        <dbReference type="EC" id="3.1.3.16"/>
    </reaction>
</comment>
<evidence type="ECO:0000256" key="8">
    <source>
        <dbReference type="RuleBase" id="RU004273"/>
    </source>
</evidence>
<gene>
    <name evidence="10" type="ORF">TRFO_01299</name>
</gene>
<dbReference type="RefSeq" id="XP_068360305.1">
    <property type="nucleotide sequence ID" value="XM_068490020.1"/>
</dbReference>
<feature type="domain" description="Serine/threonine specific protein phosphatases" evidence="9">
    <location>
        <begin position="128"/>
        <end position="133"/>
    </location>
</feature>
<keyword evidence="2" id="KW-0479">Metal-binding</keyword>
<reference evidence="10" key="1">
    <citation type="submission" date="2016-10" db="EMBL/GenBank/DDBJ databases">
        <authorList>
            <person name="Benchimol M."/>
            <person name="Almeida L.G."/>
            <person name="Vasconcelos A.T."/>
            <person name="Perreira-Neves A."/>
            <person name="Rosa I.A."/>
            <person name="Tasca T."/>
            <person name="Bogo M.R."/>
            <person name="de Souza W."/>
        </authorList>
    </citation>
    <scope>NUCLEOTIDE SEQUENCE [LARGE SCALE GENOMIC DNA]</scope>
    <source>
        <strain evidence="10">K</strain>
    </source>
</reference>
<dbReference type="InterPro" id="IPR029052">
    <property type="entry name" value="Metallo-depent_PP-like"/>
</dbReference>
<keyword evidence="11" id="KW-1185">Reference proteome</keyword>
<organism evidence="10 11">
    <name type="scientific">Tritrichomonas foetus</name>
    <dbReference type="NCBI Taxonomy" id="1144522"/>
    <lineage>
        <taxon>Eukaryota</taxon>
        <taxon>Metamonada</taxon>
        <taxon>Parabasalia</taxon>
        <taxon>Tritrichomonadida</taxon>
        <taxon>Tritrichomonadidae</taxon>
        <taxon>Tritrichomonas</taxon>
    </lineage>
</organism>
<dbReference type="Gene3D" id="3.60.21.10">
    <property type="match status" value="1"/>
</dbReference>
<dbReference type="EMBL" id="MLAK01000704">
    <property type="protein sequence ID" value="OHT07169.1"/>
    <property type="molecule type" value="Genomic_DNA"/>
</dbReference>
<dbReference type="InterPro" id="IPR050341">
    <property type="entry name" value="PP1_catalytic_subunit"/>
</dbReference>
<dbReference type="GO" id="GO:0005737">
    <property type="term" value="C:cytoplasm"/>
    <property type="evidence" value="ECO:0007669"/>
    <property type="project" value="TreeGrafter"/>
</dbReference>
<keyword evidence="3 8" id="KW-0378">Hydrolase</keyword>
<evidence type="ECO:0000256" key="4">
    <source>
        <dbReference type="ARBA" id="ARBA00022912"/>
    </source>
</evidence>
<dbReference type="CDD" id="cd00144">
    <property type="entry name" value="MPP_PPP_family"/>
    <property type="match status" value="1"/>
</dbReference>
<dbReference type="GO" id="GO:0046872">
    <property type="term" value="F:metal ion binding"/>
    <property type="evidence" value="ECO:0007669"/>
    <property type="project" value="UniProtKB-KW"/>
</dbReference>
<sequence length="412" mass="46541">MIESTTDILVLEAFERVVGSICPIPSTISSKTKFPKFPVDVLTNLIDLTISRFQKQPTLLELPLGTFIVGDIHGNIHDLLRILGHIGDFFSQKILFLGDYIDRGKFSIEVMTLLFALTVAYPDNVFLIRGNHEFSDVNEHYGFKDEINNLYNSYDLWYHFNEAFNYMPISAVIGDTNFCVHGGLSSKLSMTSQIASFERPIKNCENLLLMDLMWSDPSMETSTFKASTRGGGCFFGQQATLQFLQNNNFTRIIRAHQCCEKGVDSFFNGIGYTIFSTSNYELNNLAGYIRINQKNNVVIYHITPSKETSYSRENTIFEPVLGEVRIPTISTGRSIRPDGVSHQNSLEKVSMKEFRASTGRSTPYMRVPLSRVALSQRAVTMKPKKMQVIRPNMTKRLGTSSLGVKKPIFPLI</sequence>
<dbReference type="Proteomes" id="UP000179807">
    <property type="component" value="Unassembled WGS sequence"/>
</dbReference>
<evidence type="ECO:0000313" key="11">
    <source>
        <dbReference type="Proteomes" id="UP000179807"/>
    </source>
</evidence>
<dbReference type="InterPro" id="IPR006186">
    <property type="entry name" value="Ser/Thr-sp_prot-phosphatase"/>
</dbReference>
<evidence type="ECO:0000259" key="9">
    <source>
        <dbReference type="PROSITE" id="PS00125"/>
    </source>
</evidence>
<keyword evidence="5" id="KW-0464">Manganese</keyword>
<dbReference type="SMART" id="SM00156">
    <property type="entry name" value="PP2Ac"/>
    <property type="match status" value="1"/>
</dbReference>
<dbReference type="AlphaFoldDB" id="A0A1J4K6S8"/>
<comment type="catalytic activity">
    <reaction evidence="6">
        <text>O-phospho-L-seryl-[protein] + H2O = L-seryl-[protein] + phosphate</text>
        <dbReference type="Rhea" id="RHEA:20629"/>
        <dbReference type="Rhea" id="RHEA-COMP:9863"/>
        <dbReference type="Rhea" id="RHEA-COMP:11604"/>
        <dbReference type="ChEBI" id="CHEBI:15377"/>
        <dbReference type="ChEBI" id="CHEBI:29999"/>
        <dbReference type="ChEBI" id="CHEBI:43474"/>
        <dbReference type="ChEBI" id="CHEBI:83421"/>
        <dbReference type="EC" id="3.1.3.16"/>
    </reaction>
</comment>
<accession>A0A1J4K6S8</accession>
<dbReference type="Pfam" id="PF00149">
    <property type="entry name" value="Metallophos"/>
    <property type="match status" value="1"/>
</dbReference>
<evidence type="ECO:0000256" key="6">
    <source>
        <dbReference type="ARBA" id="ARBA00047761"/>
    </source>
</evidence>
<evidence type="ECO:0000256" key="5">
    <source>
        <dbReference type="ARBA" id="ARBA00023211"/>
    </source>
</evidence>
<dbReference type="GO" id="GO:0004722">
    <property type="term" value="F:protein serine/threonine phosphatase activity"/>
    <property type="evidence" value="ECO:0007669"/>
    <property type="project" value="UniProtKB-EC"/>
</dbReference>
<dbReference type="VEuPathDB" id="TrichDB:TRFO_01299"/>
<evidence type="ECO:0000256" key="3">
    <source>
        <dbReference type="ARBA" id="ARBA00022801"/>
    </source>
</evidence>
<dbReference type="PROSITE" id="PS00125">
    <property type="entry name" value="SER_THR_PHOSPHATASE"/>
    <property type="match status" value="1"/>
</dbReference>
<dbReference type="PRINTS" id="PR00114">
    <property type="entry name" value="STPHPHTASE"/>
</dbReference>